<accession>A0A412FGH7</accession>
<comment type="caution">
    <text evidence="1">The sequence shown here is derived from an EMBL/GenBank/DDBJ whole genome shotgun (WGS) entry which is preliminary data.</text>
</comment>
<evidence type="ECO:0000313" key="1">
    <source>
        <dbReference type="EMBL" id="RGR67257.1"/>
    </source>
</evidence>
<gene>
    <name evidence="1" type="ORF">DWY25_17025</name>
</gene>
<dbReference type="InterPro" id="IPR012347">
    <property type="entry name" value="Ferritin-like"/>
</dbReference>
<dbReference type="GeneID" id="83017100"/>
<organism evidence="1 2">
    <name type="scientific">Holdemania filiformis</name>
    <dbReference type="NCBI Taxonomy" id="61171"/>
    <lineage>
        <taxon>Bacteria</taxon>
        <taxon>Bacillati</taxon>
        <taxon>Bacillota</taxon>
        <taxon>Erysipelotrichia</taxon>
        <taxon>Erysipelotrichales</taxon>
        <taxon>Erysipelotrichaceae</taxon>
        <taxon>Holdemania</taxon>
    </lineage>
</organism>
<dbReference type="Pfam" id="PF07875">
    <property type="entry name" value="Coat_F"/>
    <property type="match status" value="1"/>
</dbReference>
<dbReference type="Proteomes" id="UP000284178">
    <property type="component" value="Unassembled WGS sequence"/>
</dbReference>
<reference evidence="1 2" key="1">
    <citation type="submission" date="2018-08" db="EMBL/GenBank/DDBJ databases">
        <title>A genome reference for cultivated species of the human gut microbiota.</title>
        <authorList>
            <person name="Zou Y."/>
            <person name="Xue W."/>
            <person name="Luo G."/>
        </authorList>
    </citation>
    <scope>NUCLEOTIDE SEQUENCE [LARGE SCALE GENOMIC DNA]</scope>
    <source>
        <strain evidence="1 2">AF24-29</strain>
    </source>
</reference>
<keyword evidence="1" id="KW-0167">Capsid protein</keyword>
<keyword evidence="1" id="KW-0946">Virion</keyword>
<sequence length="105" mass="12604">MNSQEVMNPKSEILPDEKRFNDRDRLNDLLISIKHITYMYSLACQEASNNELYTKLFSLFQESSQLQRKNYDLMFEKGWYKLEKEQAQKINTKHQTFKSEESQLS</sequence>
<evidence type="ECO:0000313" key="2">
    <source>
        <dbReference type="Proteomes" id="UP000284178"/>
    </source>
</evidence>
<dbReference type="RefSeq" id="WP_117896251.1">
    <property type="nucleotide sequence ID" value="NZ_CABJCV010000033.1"/>
</dbReference>
<dbReference type="InterPro" id="IPR012851">
    <property type="entry name" value="Spore_coat_CotF-like"/>
</dbReference>
<keyword evidence="2" id="KW-1185">Reference proteome</keyword>
<dbReference type="Gene3D" id="1.20.1260.10">
    <property type="match status" value="1"/>
</dbReference>
<dbReference type="AlphaFoldDB" id="A0A412FGH7"/>
<dbReference type="EMBL" id="QRUP01000033">
    <property type="protein sequence ID" value="RGR67257.1"/>
    <property type="molecule type" value="Genomic_DNA"/>
</dbReference>
<protein>
    <submittedName>
        <fullName evidence="1">Spore coat protein</fullName>
    </submittedName>
</protein>
<proteinExistence type="predicted"/>
<name>A0A412FGH7_9FIRM</name>